<name>A0A1S3JWS3_LINAN</name>
<accession>A0A1S3JWS3</accession>
<proteinExistence type="predicted"/>
<reference evidence="2" key="1">
    <citation type="submission" date="2025-08" db="UniProtKB">
        <authorList>
            <consortium name="RefSeq"/>
        </authorList>
    </citation>
    <scope>IDENTIFICATION</scope>
    <source>
        <tissue evidence="2">Gonads</tissue>
    </source>
</reference>
<dbReference type="Proteomes" id="UP000085678">
    <property type="component" value="Unplaced"/>
</dbReference>
<sequence>MATSIFSTIPLLFCAVIISSSIAFRLDRLASLRLPVKESIAIPLPSPSCPAGQVQEQTSYLHYPQQTYSTAFCNSVAADAQNECGYHCKKVCRDNHGASATVASVTLNACVPSSSVPGFSSGILVKMDVCCSPPPPPSCPSGQVPEQTSYLHYPQQTHSIAFCNSVAADAQNECGFHCKKVCRDNHGASATVASVTLNACVPGNSVPGFSSGTLVKMDVCCSPPPPPSCPSGQVPEQTPYLHYPQQTHSTAFCNSVAADAQNECGFHCKKVCRDNHGASAAVASVTLNACVPSNSVPGFPTGTLVKMDVCCLPPTCPAGQVQEQTPYLHYPQQTHSTAFCNSVAADAQNECGFHCKKVCRDNHGASATVASVTLNACVPSNSVPGFSTGTLVKMDVCCNP</sequence>
<evidence type="ECO:0000313" key="1">
    <source>
        <dbReference type="Proteomes" id="UP000085678"/>
    </source>
</evidence>
<dbReference type="InParanoid" id="A0A1S3JWS3"/>
<dbReference type="KEGG" id="lak:106176840"/>
<organism evidence="1 2">
    <name type="scientific">Lingula anatina</name>
    <name type="common">Brachiopod</name>
    <name type="synonym">Lingula unguis</name>
    <dbReference type="NCBI Taxonomy" id="7574"/>
    <lineage>
        <taxon>Eukaryota</taxon>
        <taxon>Metazoa</taxon>
        <taxon>Spiralia</taxon>
        <taxon>Lophotrochozoa</taxon>
        <taxon>Brachiopoda</taxon>
        <taxon>Linguliformea</taxon>
        <taxon>Lingulata</taxon>
        <taxon>Lingulida</taxon>
        <taxon>Linguloidea</taxon>
        <taxon>Lingulidae</taxon>
        <taxon>Lingula</taxon>
    </lineage>
</organism>
<dbReference type="GeneID" id="106176840"/>
<dbReference type="AlphaFoldDB" id="A0A1S3JWS3"/>
<protein>
    <submittedName>
        <fullName evidence="2">Uncharacterized protein LOC106176840</fullName>
    </submittedName>
</protein>
<keyword evidence="1" id="KW-1185">Reference proteome</keyword>
<gene>
    <name evidence="2" type="primary">LOC106176840</name>
</gene>
<dbReference type="RefSeq" id="XP_013414880.1">
    <property type="nucleotide sequence ID" value="XM_013559426.1"/>
</dbReference>
<evidence type="ECO:0000313" key="2">
    <source>
        <dbReference type="RefSeq" id="XP_013414880.1"/>
    </source>
</evidence>